<feature type="transmembrane region" description="Helical" evidence="6">
    <location>
        <begin position="653"/>
        <end position="672"/>
    </location>
</feature>
<dbReference type="Pfam" id="PF00702">
    <property type="entry name" value="Hydrolase"/>
    <property type="match status" value="1"/>
</dbReference>
<feature type="transmembrane region" description="Helical" evidence="6">
    <location>
        <begin position="715"/>
        <end position="734"/>
    </location>
</feature>
<dbReference type="InterPro" id="IPR036412">
    <property type="entry name" value="HAD-like_sf"/>
</dbReference>
<keyword evidence="2 6" id="KW-0812">Transmembrane</keyword>
<dbReference type="Gene3D" id="3.40.50.1000">
    <property type="entry name" value="HAD superfamily/HAD-like"/>
    <property type="match status" value="1"/>
</dbReference>
<dbReference type="InterPro" id="IPR023299">
    <property type="entry name" value="ATPase_P-typ_cyto_dom_N"/>
</dbReference>
<organism evidence="8 9">
    <name type="scientific">Microterricola viridarii</name>
    <dbReference type="NCBI Taxonomy" id="412690"/>
    <lineage>
        <taxon>Bacteria</taxon>
        <taxon>Bacillati</taxon>
        <taxon>Actinomycetota</taxon>
        <taxon>Actinomycetes</taxon>
        <taxon>Micrococcales</taxon>
        <taxon>Microbacteriaceae</taxon>
        <taxon>Microterricola</taxon>
    </lineage>
</organism>
<name>A0A109QY83_9MICO</name>
<proteinExistence type="predicted"/>
<evidence type="ECO:0000259" key="7">
    <source>
        <dbReference type="Pfam" id="PF00122"/>
    </source>
</evidence>
<dbReference type="SUPFAM" id="SSF56784">
    <property type="entry name" value="HAD-like"/>
    <property type="match status" value="1"/>
</dbReference>
<dbReference type="GO" id="GO:0005524">
    <property type="term" value="F:ATP binding"/>
    <property type="evidence" value="ECO:0007669"/>
    <property type="project" value="InterPro"/>
</dbReference>
<dbReference type="Pfam" id="PF00122">
    <property type="entry name" value="E1-E2_ATPase"/>
    <property type="match status" value="1"/>
</dbReference>
<evidence type="ECO:0000256" key="3">
    <source>
        <dbReference type="ARBA" id="ARBA00022967"/>
    </source>
</evidence>
<feature type="transmembrane region" description="Helical" evidence="6">
    <location>
        <begin position="896"/>
        <end position="915"/>
    </location>
</feature>
<dbReference type="SFLD" id="SFLDF00027">
    <property type="entry name" value="p-type_atpase"/>
    <property type="match status" value="1"/>
</dbReference>
<dbReference type="SUPFAM" id="SSF81665">
    <property type="entry name" value="Calcium ATPase, transmembrane domain M"/>
    <property type="match status" value="1"/>
</dbReference>
<evidence type="ECO:0000256" key="5">
    <source>
        <dbReference type="ARBA" id="ARBA00023136"/>
    </source>
</evidence>
<dbReference type="InterPro" id="IPR008250">
    <property type="entry name" value="ATPase_P-typ_transduc_dom_A_sf"/>
</dbReference>
<feature type="transmembrane region" description="Helical" evidence="6">
    <location>
        <begin position="775"/>
        <end position="796"/>
    </location>
</feature>
<accession>A0A109QY83</accession>
<keyword evidence="3" id="KW-1278">Translocase</keyword>
<dbReference type="KEGG" id="mvd:AWU67_14040"/>
<feature type="transmembrane region" description="Helical" evidence="6">
    <location>
        <begin position="741"/>
        <end position="763"/>
    </location>
</feature>
<dbReference type="SFLD" id="SFLDS00003">
    <property type="entry name" value="Haloacid_Dehalogenase"/>
    <property type="match status" value="1"/>
</dbReference>
<comment type="subcellular location">
    <subcellularLocation>
        <location evidence="1">Cell membrane</location>
        <topology evidence="1">Multi-pass membrane protein</topology>
    </subcellularLocation>
</comment>
<feature type="transmembrane region" description="Helical" evidence="6">
    <location>
        <begin position="43"/>
        <end position="63"/>
    </location>
</feature>
<dbReference type="SUPFAM" id="SSF81653">
    <property type="entry name" value="Calcium ATPase, transduction domain A"/>
    <property type="match status" value="1"/>
</dbReference>
<evidence type="ECO:0000313" key="8">
    <source>
        <dbReference type="EMBL" id="AMB59793.1"/>
    </source>
</evidence>
<dbReference type="InterPro" id="IPR059000">
    <property type="entry name" value="ATPase_P-type_domA"/>
</dbReference>
<reference evidence="9" key="2">
    <citation type="submission" date="2016-01" db="EMBL/GenBank/DDBJ databases">
        <title>First complete genome sequence of a species in the genus Microterricola, an extremophilic cold active enzyme producing strain ERGS5:02 isolated from Sikkim Himalaya.</title>
        <authorList>
            <person name="Kumar R."/>
            <person name="Singh D."/>
            <person name="Swarnkar M.K."/>
        </authorList>
    </citation>
    <scope>NUCLEOTIDE SEQUENCE [LARGE SCALE GENOMIC DNA]</scope>
    <source>
        <strain evidence="9">ERGS5:02</strain>
    </source>
</reference>
<dbReference type="PRINTS" id="PR00120">
    <property type="entry name" value="HATPASE"/>
</dbReference>
<feature type="transmembrane region" description="Helical" evidence="6">
    <location>
        <begin position="684"/>
        <end position="703"/>
    </location>
</feature>
<evidence type="ECO:0000256" key="6">
    <source>
        <dbReference type="SAM" id="Phobius"/>
    </source>
</evidence>
<dbReference type="PROSITE" id="PS00154">
    <property type="entry name" value="ATPASE_E1_E2"/>
    <property type="match status" value="1"/>
</dbReference>
<feature type="transmembrane region" description="Helical" evidence="6">
    <location>
        <begin position="219"/>
        <end position="242"/>
    </location>
</feature>
<dbReference type="InterPro" id="IPR018303">
    <property type="entry name" value="ATPase_P-typ_P_site"/>
</dbReference>
<keyword evidence="5 6" id="KW-0472">Membrane</keyword>
<protein>
    <submittedName>
        <fullName evidence="8">ATPase</fullName>
    </submittedName>
</protein>
<evidence type="ECO:0000256" key="1">
    <source>
        <dbReference type="ARBA" id="ARBA00004651"/>
    </source>
</evidence>
<dbReference type="InterPro" id="IPR023298">
    <property type="entry name" value="ATPase_P-typ_TM_dom_sf"/>
</dbReference>
<feature type="transmembrane region" description="Helical" evidence="6">
    <location>
        <begin position="828"/>
        <end position="852"/>
    </location>
</feature>
<dbReference type="InterPro" id="IPR001757">
    <property type="entry name" value="P_typ_ATPase"/>
</dbReference>
<dbReference type="Gene3D" id="2.70.150.10">
    <property type="entry name" value="Calcium-transporting ATPase, cytoplasmic transduction domain A"/>
    <property type="match status" value="1"/>
</dbReference>
<dbReference type="Gene3D" id="3.40.1110.10">
    <property type="entry name" value="Calcium-transporting ATPase, cytoplasmic domain N"/>
    <property type="match status" value="1"/>
</dbReference>
<evidence type="ECO:0000256" key="2">
    <source>
        <dbReference type="ARBA" id="ARBA00022692"/>
    </source>
</evidence>
<dbReference type="SFLD" id="SFLDG00002">
    <property type="entry name" value="C1.7:_P-type_atpase_like"/>
    <property type="match status" value="1"/>
</dbReference>
<feature type="transmembrane region" description="Helical" evidence="6">
    <location>
        <begin position="864"/>
        <end position="884"/>
    </location>
</feature>
<dbReference type="NCBIfam" id="TIGR01494">
    <property type="entry name" value="ATPase_P-type"/>
    <property type="match status" value="1"/>
</dbReference>
<keyword evidence="4 6" id="KW-1133">Transmembrane helix</keyword>
<gene>
    <name evidence="8" type="ORF">AWU67_14040</name>
</gene>
<dbReference type="GO" id="GO:0016887">
    <property type="term" value="F:ATP hydrolysis activity"/>
    <property type="evidence" value="ECO:0007669"/>
    <property type="project" value="InterPro"/>
</dbReference>
<dbReference type="GO" id="GO:0005886">
    <property type="term" value="C:plasma membrane"/>
    <property type="evidence" value="ECO:0007669"/>
    <property type="project" value="UniProtKB-SubCell"/>
</dbReference>
<feature type="domain" description="P-type ATPase A" evidence="7">
    <location>
        <begin position="99"/>
        <end position="197"/>
    </location>
</feature>
<feature type="transmembrane region" description="Helical" evidence="6">
    <location>
        <begin position="628"/>
        <end position="647"/>
    </location>
</feature>
<dbReference type="EMBL" id="CP014145">
    <property type="protein sequence ID" value="AMB59793.1"/>
    <property type="molecule type" value="Genomic_DNA"/>
</dbReference>
<dbReference type="PANTHER" id="PTHR42861">
    <property type="entry name" value="CALCIUM-TRANSPORTING ATPASE"/>
    <property type="match status" value="1"/>
</dbReference>
<sequence>MDTTHTEALSGLSAADVAERIAAGKTNAFTPDSSRSAWNIVRANVFTLFNGIVFACFFVLFLVGRWQDALFGFAAFANAIIGSVQEFRAKAALDRLALLSAPHARVLRAGAEAEIAPGEVVLDDLLVLRAGDQVPADAEILGARGLQIDESMLTGESDPVDKHPGAEALSGSVVVAGEGSARVTRVGADSYANRFAGEAKRFSLVSSELRSSINRVLKWVSWGIGPISLLVFNAQVMVAGGYATAFTTGAWVQAVVNTIASVTAMIPLGLVLMTSIAFAVGATKLARRQVLVNELPAVEGLARVDMICLDKTGTLTVGEIAFDQAHPLAEAPGAQHGDGPGDWQGALAWYAASPDANATARSMRAAYPVDSARSTAGYIPFSSARKWSAVSFDGAAETWVMGAPEMVFGDAASSASTELGRTVTSLAETGRRTLVLARAGEALTEADVQAERLPADLTPTAVLTFREQVRPDAAQTLEYFRQQGVGIRIISGDNPRTVAAIAREIGIDVAEGFDARALPEEEEELAEVLEQHTVFGRVTPEQKKRMVTALQSRGHTVAMTGDGVNDALAIKTADIGIAMNSGSPATKAVARLVLLDGQFSHLPDVVAEGRQVIANIERVSMLFLTKTAYATLLAILFGALVLEFPFLPRQLSITDGLTIGIPAFFLALMPNAARYMPGFLRRSLSFAIPAGIVIALGLTWYTFVAQGIGVSPEQLRTGATIILALVGIWVLAVLSRPLNRYKVLVVGAMFVGLVLVFTIPAARAFFELVDPGEELAIALTGITIVMVACIEVVRLVHRRLLSAASAPTGATPLTTGQPGVRPSVTGRVATTIVAVLAYATGFLSTGIGILVLLSRYEGESDERLALSVVGAAIALLGLLTVALAAGLRRGSGLSRLLISIFLGILALLSVIVVVSSDRWDWGATATAVGAALLIVLLWTPPVARGFRQIRDSSMTDLPRAN</sequence>
<dbReference type="PRINTS" id="PR00119">
    <property type="entry name" value="CATATPASE"/>
</dbReference>
<dbReference type="InterPro" id="IPR044492">
    <property type="entry name" value="P_typ_ATPase_HD_dom"/>
</dbReference>
<dbReference type="Proteomes" id="UP000058305">
    <property type="component" value="Chromosome"/>
</dbReference>
<keyword evidence="9" id="KW-1185">Reference proteome</keyword>
<reference evidence="8 9" key="1">
    <citation type="journal article" date="2016" name="J. Biotechnol.">
        <title>First complete genome sequence of a species in the genus Microterricola, an extremophilic cold active enzyme producing bacterial strain ERGS5:02 isolated from Sikkim Himalaya.</title>
        <authorList>
            <person name="Himanshu"/>
            <person name="Swarnkar M.K."/>
            <person name="Singh D."/>
            <person name="Kumar R."/>
        </authorList>
    </citation>
    <scope>NUCLEOTIDE SEQUENCE [LARGE SCALE GENOMIC DNA]</scope>
    <source>
        <strain evidence="8 9">ERGS5:02</strain>
    </source>
</reference>
<dbReference type="InterPro" id="IPR023214">
    <property type="entry name" value="HAD_sf"/>
</dbReference>
<dbReference type="Gene3D" id="1.20.1110.10">
    <property type="entry name" value="Calcium-transporting ATPase, transmembrane domain"/>
    <property type="match status" value="1"/>
</dbReference>
<feature type="transmembrane region" description="Helical" evidence="6">
    <location>
        <begin position="921"/>
        <end position="940"/>
    </location>
</feature>
<dbReference type="AlphaFoldDB" id="A0A109QY83"/>
<evidence type="ECO:0000256" key="4">
    <source>
        <dbReference type="ARBA" id="ARBA00022989"/>
    </source>
</evidence>
<evidence type="ECO:0000313" key="9">
    <source>
        <dbReference type="Proteomes" id="UP000058305"/>
    </source>
</evidence>
<feature type="transmembrane region" description="Helical" evidence="6">
    <location>
        <begin position="254"/>
        <end position="280"/>
    </location>
</feature>